<dbReference type="InterPro" id="IPR011075">
    <property type="entry name" value="TetR_C"/>
</dbReference>
<dbReference type="PROSITE" id="PS50977">
    <property type="entry name" value="HTH_TETR_2"/>
    <property type="match status" value="1"/>
</dbReference>
<evidence type="ECO:0000313" key="8">
    <source>
        <dbReference type="Proteomes" id="UP000219621"/>
    </source>
</evidence>
<dbReference type="Pfam" id="PF16859">
    <property type="entry name" value="TetR_C_11"/>
    <property type="match status" value="1"/>
</dbReference>
<dbReference type="InterPro" id="IPR009057">
    <property type="entry name" value="Homeodomain-like_sf"/>
</dbReference>
<dbReference type="OrthoDB" id="9803547at2"/>
<sequence>MTAAAPSAPTKPAPAAKTRRRSRVGDSREDREAVIIAAGLAEFLEKGYAATRVDDVAKRAGVAKGTVYLYFPSKEDLFHAVVRRSIAPLVDVVEAVAATPGASAAEVLKQVLATLYREVAGTDRREVLRLLIAESGRFPQLAAYAHTVVVRRGGKALRALVAEAVARGEFRPGPAAAAPEVVMGPVVLALVWTLVFHDIDPLDLDAVLDAHVDLILRGLQPAPRS</sequence>
<dbReference type="SUPFAM" id="SSF48498">
    <property type="entry name" value="Tetracyclin repressor-like, C-terminal domain"/>
    <property type="match status" value="1"/>
</dbReference>
<gene>
    <name evidence="7" type="ORF">SAMN05421508_102185</name>
</gene>
<dbReference type="PRINTS" id="PR00455">
    <property type="entry name" value="HTHTETR"/>
</dbReference>
<accession>A0A286G8U3</accession>
<proteinExistence type="predicted"/>
<dbReference type="PANTHER" id="PTHR30055">
    <property type="entry name" value="HTH-TYPE TRANSCRIPTIONAL REGULATOR RUTR"/>
    <property type="match status" value="1"/>
</dbReference>
<dbReference type="SUPFAM" id="SSF46689">
    <property type="entry name" value="Homeodomain-like"/>
    <property type="match status" value="1"/>
</dbReference>
<evidence type="ECO:0000256" key="3">
    <source>
        <dbReference type="ARBA" id="ARBA00023163"/>
    </source>
</evidence>
<feature type="compositionally biased region" description="Low complexity" evidence="5">
    <location>
        <begin position="1"/>
        <end position="16"/>
    </location>
</feature>
<feature type="DNA-binding region" description="H-T-H motif" evidence="4">
    <location>
        <begin position="52"/>
        <end position="71"/>
    </location>
</feature>
<evidence type="ECO:0000256" key="4">
    <source>
        <dbReference type="PROSITE-ProRule" id="PRU00335"/>
    </source>
</evidence>
<dbReference type="PANTHER" id="PTHR30055:SF223">
    <property type="entry name" value="HTH-TYPE TRANSCRIPTIONAL REGULATOR UIDR"/>
    <property type="match status" value="1"/>
</dbReference>
<organism evidence="7 8">
    <name type="scientific">Caenispirillum bisanense</name>
    <dbReference type="NCBI Taxonomy" id="414052"/>
    <lineage>
        <taxon>Bacteria</taxon>
        <taxon>Pseudomonadati</taxon>
        <taxon>Pseudomonadota</taxon>
        <taxon>Alphaproteobacteria</taxon>
        <taxon>Rhodospirillales</taxon>
        <taxon>Novispirillaceae</taxon>
        <taxon>Caenispirillum</taxon>
    </lineage>
</organism>
<dbReference type="InterPro" id="IPR050109">
    <property type="entry name" value="HTH-type_TetR-like_transc_reg"/>
</dbReference>
<dbReference type="InterPro" id="IPR001647">
    <property type="entry name" value="HTH_TetR"/>
</dbReference>
<keyword evidence="2 4" id="KW-0238">DNA-binding</keyword>
<evidence type="ECO:0000259" key="6">
    <source>
        <dbReference type="PROSITE" id="PS50977"/>
    </source>
</evidence>
<dbReference type="Proteomes" id="UP000219621">
    <property type="component" value="Unassembled WGS sequence"/>
</dbReference>
<keyword evidence="1" id="KW-0805">Transcription regulation</keyword>
<evidence type="ECO:0000313" key="7">
    <source>
        <dbReference type="EMBL" id="SOD91941.1"/>
    </source>
</evidence>
<dbReference type="AlphaFoldDB" id="A0A286G8U3"/>
<dbReference type="RefSeq" id="WP_097277954.1">
    <property type="nucleotide sequence ID" value="NZ_OCNJ01000002.1"/>
</dbReference>
<feature type="region of interest" description="Disordered" evidence="5">
    <location>
        <begin position="1"/>
        <end position="27"/>
    </location>
</feature>
<evidence type="ECO:0000256" key="2">
    <source>
        <dbReference type="ARBA" id="ARBA00023125"/>
    </source>
</evidence>
<dbReference type="InterPro" id="IPR036271">
    <property type="entry name" value="Tet_transcr_reg_TetR-rel_C_sf"/>
</dbReference>
<reference evidence="7 8" key="1">
    <citation type="submission" date="2017-09" db="EMBL/GenBank/DDBJ databases">
        <authorList>
            <person name="Ehlers B."/>
            <person name="Leendertz F.H."/>
        </authorList>
    </citation>
    <scope>NUCLEOTIDE SEQUENCE [LARGE SCALE GENOMIC DNA]</scope>
    <source>
        <strain evidence="7 8">USBA 140</strain>
    </source>
</reference>
<evidence type="ECO:0000256" key="1">
    <source>
        <dbReference type="ARBA" id="ARBA00023015"/>
    </source>
</evidence>
<evidence type="ECO:0000256" key="5">
    <source>
        <dbReference type="SAM" id="MobiDB-lite"/>
    </source>
</evidence>
<dbReference type="EMBL" id="OCNJ01000002">
    <property type="protein sequence ID" value="SOD91941.1"/>
    <property type="molecule type" value="Genomic_DNA"/>
</dbReference>
<dbReference type="FunFam" id="1.10.10.60:FF:000141">
    <property type="entry name" value="TetR family transcriptional regulator"/>
    <property type="match status" value="1"/>
</dbReference>
<keyword evidence="3" id="KW-0804">Transcription</keyword>
<dbReference type="Pfam" id="PF00440">
    <property type="entry name" value="TetR_N"/>
    <property type="match status" value="1"/>
</dbReference>
<dbReference type="Gene3D" id="1.10.357.10">
    <property type="entry name" value="Tetracycline Repressor, domain 2"/>
    <property type="match status" value="1"/>
</dbReference>
<keyword evidence="8" id="KW-1185">Reference proteome</keyword>
<name>A0A286G8U3_9PROT</name>
<dbReference type="GO" id="GO:0003700">
    <property type="term" value="F:DNA-binding transcription factor activity"/>
    <property type="evidence" value="ECO:0007669"/>
    <property type="project" value="TreeGrafter"/>
</dbReference>
<protein>
    <submittedName>
        <fullName evidence="7">Transcriptional regulator, TetR family</fullName>
    </submittedName>
</protein>
<dbReference type="GO" id="GO:0000976">
    <property type="term" value="F:transcription cis-regulatory region binding"/>
    <property type="evidence" value="ECO:0007669"/>
    <property type="project" value="TreeGrafter"/>
</dbReference>
<feature type="domain" description="HTH tetR-type" evidence="6">
    <location>
        <begin position="29"/>
        <end position="89"/>
    </location>
</feature>